<dbReference type="PANTHER" id="PTHR12677:SF59">
    <property type="entry name" value="GOLGI APPARATUS MEMBRANE PROTEIN TVP38-RELATED"/>
    <property type="match status" value="1"/>
</dbReference>
<sequence length="211" mass="23091">MALILLITLVIAWGSYSLLPLIESYINPEALGEWVKKHGFGGISAFVLLSAIAAAIGLPRQLIALVAGYSFGLLVGLLLAISSISLGALLTFWFARFFARPWVQRHFPDAIKKIDSFIAEQPFLKILTIRFLPFGTNMLTNLAAGTTKLSATKFFSASFLGFLPQSALFVMAGNGFNINSNSQIILSVILLLFSALLALLIYKKHQHHPLR</sequence>
<gene>
    <name evidence="8" type="ORF">NEJAP_3266</name>
</gene>
<dbReference type="PANTHER" id="PTHR12677">
    <property type="entry name" value="GOLGI APPARATUS MEMBRANE PROTEIN TVP38-RELATED"/>
    <property type="match status" value="1"/>
</dbReference>
<feature type="transmembrane region" description="Helical" evidence="6">
    <location>
        <begin position="184"/>
        <end position="202"/>
    </location>
</feature>
<name>A0A7R6PCI4_9GAMM</name>
<comment type="caution">
    <text evidence="6">Lacks conserved residue(s) required for the propagation of feature annotation.</text>
</comment>
<dbReference type="InterPro" id="IPR015414">
    <property type="entry name" value="TMEM64"/>
</dbReference>
<keyword evidence="3 6" id="KW-0812">Transmembrane</keyword>
<dbReference type="GO" id="GO:0005886">
    <property type="term" value="C:plasma membrane"/>
    <property type="evidence" value="ECO:0007669"/>
    <property type="project" value="UniProtKB-SubCell"/>
</dbReference>
<keyword evidence="4 6" id="KW-1133">Transmembrane helix</keyword>
<dbReference type="InterPro" id="IPR032816">
    <property type="entry name" value="VTT_dom"/>
</dbReference>
<accession>A0A7R6PCI4</accession>
<feature type="transmembrane region" description="Helical" evidence="6">
    <location>
        <begin position="41"/>
        <end position="59"/>
    </location>
</feature>
<keyword evidence="2 6" id="KW-1003">Cell membrane</keyword>
<proteinExistence type="inferred from homology"/>
<evidence type="ECO:0000256" key="6">
    <source>
        <dbReference type="RuleBase" id="RU366058"/>
    </source>
</evidence>
<evidence type="ECO:0000256" key="5">
    <source>
        <dbReference type="ARBA" id="ARBA00023136"/>
    </source>
</evidence>
<keyword evidence="9" id="KW-1185">Reference proteome</keyword>
<evidence type="ECO:0000256" key="4">
    <source>
        <dbReference type="ARBA" id="ARBA00022989"/>
    </source>
</evidence>
<organism evidence="8 9">
    <name type="scientific">Neptunomonas japonica JAMM 1380</name>
    <dbReference type="NCBI Taxonomy" id="1441457"/>
    <lineage>
        <taxon>Bacteria</taxon>
        <taxon>Pseudomonadati</taxon>
        <taxon>Pseudomonadota</taxon>
        <taxon>Gammaproteobacteria</taxon>
        <taxon>Oceanospirillales</taxon>
        <taxon>Oceanospirillaceae</taxon>
        <taxon>Neptunomonas</taxon>
    </lineage>
</organism>
<comment type="subcellular location">
    <subcellularLocation>
        <location evidence="1 6">Cell membrane</location>
        <topology evidence="1 6">Multi-pass membrane protein</topology>
    </subcellularLocation>
</comment>
<dbReference type="AlphaFoldDB" id="A0A7R6PCI4"/>
<reference evidence="8 9" key="1">
    <citation type="journal article" date="2008" name="Int. J. Syst. Evol. Microbiol.">
        <title>Neptunomonas japonica sp. nov., an Osedax japonicus symbiont-like bacterium isolated from sediment adjacent to sperm whale carcasses off Kagoshima, Japan.</title>
        <authorList>
            <person name="Miyazaki M."/>
            <person name="Nogi Y."/>
            <person name="Fujiwara Y."/>
            <person name="Kawato M."/>
            <person name="Kubokawa K."/>
            <person name="Horikoshi K."/>
        </authorList>
    </citation>
    <scope>NUCLEOTIDE SEQUENCE [LARGE SCALE GENOMIC DNA]</scope>
    <source>
        <strain evidence="8 9">JAMM 1380</strain>
    </source>
</reference>
<feature type="transmembrane region" description="Helical" evidence="6">
    <location>
        <begin position="154"/>
        <end position="172"/>
    </location>
</feature>
<dbReference type="RefSeq" id="WP_201348323.1">
    <property type="nucleotide sequence ID" value="NZ_AP014546.1"/>
</dbReference>
<evidence type="ECO:0000313" key="9">
    <source>
        <dbReference type="Proteomes" id="UP000595332"/>
    </source>
</evidence>
<dbReference type="EMBL" id="AP014546">
    <property type="protein sequence ID" value="BBB31204.1"/>
    <property type="molecule type" value="Genomic_DNA"/>
</dbReference>
<feature type="domain" description="VTT" evidence="7">
    <location>
        <begin position="58"/>
        <end position="174"/>
    </location>
</feature>
<dbReference type="Pfam" id="PF09335">
    <property type="entry name" value="VTT_dom"/>
    <property type="match status" value="1"/>
</dbReference>
<dbReference type="KEGG" id="njp:NEJAP_3266"/>
<evidence type="ECO:0000313" key="8">
    <source>
        <dbReference type="EMBL" id="BBB31204.1"/>
    </source>
</evidence>
<comment type="similarity">
    <text evidence="6">Belongs to the TVP38/TMEM64 family.</text>
</comment>
<dbReference type="Proteomes" id="UP000595332">
    <property type="component" value="Chromosome"/>
</dbReference>
<protein>
    <recommendedName>
        <fullName evidence="6">TVP38/TMEM64 family membrane protein</fullName>
    </recommendedName>
</protein>
<evidence type="ECO:0000256" key="3">
    <source>
        <dbReference type="ARBA" id="ARBA00022692"/>
    </source>
</evidence>
<evidence type="ECO:0000256" key="2">
    <source>
        <dbReference type="ARBA" id="ARBA00022475"/>
    </source>
</evidence>
<feature type="transmembrane region" description="Helical" evidence="6">
    <location>
        <begin position="71"/>
        <end position="95"/>
    </location>
</feature>
<evidence type="ECO:0000259" key="7">
    <source>
        <dbReference type="Pfam" id="PF09335"/>
    </source>
</evidence>
<evidence type="ECO:0000256" key="1">
    <source>
        <dbReference type="ARBA" id="ARBA00004651"/>
    </source>
</evidence>
<keyword evidence="5 6" id="KW-0472">Membrane</keyword>